<reference evidence="1 2" key="1">
    <citation type="submission" date="2017-04" db="EMBL/GenBank/DDBJ databases">
        <title>Monoglobus pectinilyticus 14 draft genome.</title>
        <authorList>
            <person name="Kim C."/>
            <person name="Rosendale D.I."/>
            <person name="Kelly W.J."/>
            <person name="Tannock G.W."/>
            <person name="Patchett M.L."/>
            <person name="Jordens J.Z."/>
        </authorList>
    </citation>
    <scope>NUCLEOTIDE SEQUENCE [LARGE SCALE GENOMIC DNA]</scope>
    <source>
        <strain evidence="1 2">14</strain>
    </source>
</reference>
<dbReference type="RefSeq" id="WP_102365769.1">
    <property type="nucleotide sequence ID" value="NZ_CP020991.1"/>
</dbReference>
<dbReference type="GeneID" id="98062810"/>
<gene>
    <name evidence="1" type="ORF">B9O19_01410</name>
</gene>
<evidence type="ECO:0000313" key="1">
    <source>
        <dbReference type="EMBL" id="AUO19571.1"/>
    </source>
</evidence>
<evidence type="ECO:0008006" key="3">
    <source>
        <dbReference type="Google" id="ProtNLM"/>
    </source>
</evidence>
<sequence>MKFSNADQVKKWLRLLPVARKEMNAKISFYNQLINDFTRVEYTENEIVRNGLSKNTYKGEINNVHFYRSQIEECKKKYDKLLKDWERLSKLLDSEEITLITEKYLKGNSWDSMEFVMFYSRRQCFRILERAAEKLIGETVGE</sequence>
<name>A0A2K9P2U2_9FIRM</name>
<evidence type="ECO:0000313" key="2">
    <source>
        <dbReference type="Proteomes" id="UP000235589"/>
    </source>
</evidence>
<keyword evidence="2" id="KW-1185">Reference proteome</keyword>
<dbReference type="Proteomes" id="UP000235589">
    <property type="component" value="Chromosome"/>
</dbReference>
<organism evidence="1 2">
    <name type="scientific">Monoglobus pectinilyticus</name>
    <dbReference type="NCBI Taxonomy" id="1981510"/>
    <lineage>
        <taxon>Bacteria</taxon>
        <taxon>Bacillati</taxon>
        <taxon>Bacillota</taxon>
        <taxon>Clostridia</taxon>
        <taxon>Monoglobales</taxon>
        <taxon>Monoglobaceae</taxon>
        <taxon>Monoglobus</taxon>
    </lineage>
</organism>
<dbReference type="KEGG" id="mpec:B9O19_01410"/>
<accession>A0A2K9P2U2</accession>
<dbReference type="EMBL" id="CP020991">
    <property type="protein sequence ID" value="AUO19571.1"/>
    <property type="molecule type" value="Genomic_DNA"/>
</dbReference>
<proteinExistence type="predicted"/>
<protein>
    <recommendedName>
        <fullName evidence="3">Phage transcriptional regulator, RinA family</fullName>
    </recommendedName>
</protein>
<dbReference type="AlphaFoldDB" id="A0A2K9P2U2"/>